<dbReference type="SUPFAM" id="SSF143631">
    <property type="entry name" value="ApbE-like"/>
    <property type="match status" value="1"/>
</dbReference>
<evidence type="ECO:0000256" key="5">
    <source>
        <dbReference type="ARBA" id="ARBA00022679"/>
    </source>
</evidence>
<dbReference type="PANTHER" id="PTHR30040">
    <property type="entry name" value="THIAMINE BIOSYNTHESIS LIPOPROTEIN APBE"/>
    <property type="match status" value="1"/>
</dbReference>
<dbReference type="Pfam" id="PF02424">
    <property type="entry name" value="ApbE"/>
    <property type="match status" value="1"/>
</dbReference>
<reference evidence="11 12" key="1">
    <citation type="submission" date="2018-03" db="EMBL/GenBank/DDBJ databases">
        <title>Bacteriophage NCPPB3778 and a type I-E CRISPR drive the evolution of the US Biological Select Agent, Rathayibacter toxicus.</title>
        <authorList>
            <person name="Davis E.W.II."/>
            <person name="Tabima J.F."/>
            <person name="Weisberg A.J."/>
            <person name="Dantas Lopes L."/>
            <person name="Wiseman M.S."/>
            <person name="Wiseman M.S."/>
            <person name="Pupko T."/>
            <person name="Belcher M.S."/>
            <person name="Sechler A.J."/>
            <person name="Tancos M.A."/>
            <person name="Schroeder B.K."/>
            <person name="Murray T.D."/>
            <person name="Luster D.G."/>
            <person name="Schneider W.L."/>
            <person name="Rogers E."/>
            <person name="Andreote F.D."/>
            <person name="Grunwald N.J."/>
            <person name="Putnam M.L."/>
            <person name="Chang J.H."/>
        </authorList>
    </citation>
    <scope>NUCLEOTIDE SEQUENCE [LARGE SCALE GENOMIC DNA]</scope>
    <source>
        <strain evidence="11 12">DSM 15932</strain>
    </source>
</reference>
<dbReference type="InterPro" id="IPR003374">
    <property type="entry name" value="ApbE-like_sf"/>
</dbReference>
<keyword evidence="8" id="KW-0460">Magnesium</keyword>
<evidence type="ECO:0000256" key="10">
    <source>
        <dbReference type="ARBA" id="ARBA00048540"/>
    </source>
</evidence>
<dbReference type="RefSeq" id="WP_127886123.1">
    <property type="nucleotide sequence ID" value="NZ_CP028137.1"/>
</dbReference>
<evidence type="ECO:0000256" key="3">
    <source>
        <dbReference type="ARBA" id="ARBA00016337"/>
    </source>
</evidence>
<dbReference type="Gene3D" id="3.10.520.10">
    <property type="entry name" value="ApbE-like domains"/>
    <property type="match status" value="1"/>
</dbReference>
<keyword evidence="5 11" id="KW-0808">Transferase</keyword>
<dbReference type="KEGG" id="rfs:C1I64_02690"/>
<keyword evidence="7" id="KW-0274">FAD</keyword>
<evidence type="ECO:0000313" key="11">
    <source>
        <dbReference type="EMBL" id="AZZ51060.1"/>
    </source>
</evidence>
<dbReference type="EMBL" id="CP028137">
    <property type="protein sequence ID" value="AZZ51060.1"/>
    <property type="molecule type" value="Genomic_DNA"/>
</dbReference>
<protein>
    <recommendedName>
        <fullName evidence="3">FAD:protein FMN transferase</fullName>
        <ecNumber evidence="2">2.7.1.180</ecNumber>
    </recommendedName>
    <alternativeName>
        <fullName evidence="9">Flavin transferase</fullName>
    </alternativeName>
</protein>
<dbReference type="Proteomes" id="UP000285317">
    <property type="component" value="Chromosome"/>
</dbReference>
<evidence type="ECO:0000256" key="1">
    <source>
        <dbReference type="ARBA" id="ARBA00001946"/>
    </source>
</evidence>
<organism evidence="11 12">
    <name type="scientific">Rathayibacter festucae DSM 15932</name>
    <dbReference type="NCBI Taxonomy" id="1328866"/>
    <lineage>
        <taxon>Bacteria</taxon>
        <taxon>Bacillati</taxon>
        <taxon>Actinomycetota</taxon>
        <taxon>Actinomycetes</taxon>
        <taxon>Micrococcales</taxon>
        <taxon>Microbacteriaceae</taxon>
        <taxon>Rathayibacter</taxon>
    </lineage>
</organism>
<evidence type="ECO:0000256" key="8">
    <source>
        <dbReference type="ARBA" id="ARBA00022842"/>
    </source>
</evidence>
<evidence type="ECO:0000256" key="4">
    <source>
        <dbReference type="ARBA" id="ARBA00022630"/>
    </source>
</evidence>
<keyword evidence="4" id="KW-0285">Flavoprotein</keyword>
<proteinExistence type="predicted"/>
<dbReference type="GO" id="GO:0046872">
    <property type="term" value="F:metal ion binding"/>
    <property type="evidence" value="ECO:0007669"/>
    <property type="project" value="UniProtKB-KW"/>
</dbReference>
<evidence type="ECO:0000256" key="6">
    <source>
        <dbReference type="ARBA" id="ARBA00022723"/>
    </source>
</evidence>
<dbReference type="InterPro" id="IPR024932">
    <property type="entry name" value="ApbE"/>
</dbReference>
<dbReference type="GO" id="GO:0016740">
    <property type="term" value="F:transferase activity"/>
    <property type="evidence" value="ECO:0007669"/>
    <property type="project" value="UniProtKB-KW"/>
</dbReference>
<evidence type="ECO:0000256" key="9">
    <source>
        <dbReference type="ARBA" id="ARBA00031306"/>
    </source>
</evidence>
<evidence type="ECO:0000256" key="2">
    <source>
        <dbReference type="ARBA" id="ARBA00011955"/>
    </source>
</evidence>
<evidence type="ECO:0000256" key="7">
    <source>
        <dbReference type="ARBA" id="ARBA00022827"/>
    </source>
</evidence>
<comment type="catalytic activity">
    <reaction evidence="10">
        <text>L-threonyl-[protein] + FAD = FMN-L-threonyl-[protein] + AMP + H(+)</text>
        <dbReference type="Rhea" id="RHEA:36847"/>
        <dbReference type="Rhea" id="RHEA-COMP:11060"/>
        <dbReference type="Rhea" id="RHEA-COMP:11061"/>
        <dbReference type="ChEBI" id="CHEBI:15378"/>
        <dbReference type="ChEBI" id="CHEBI:30013"/>
        <dbReference type="ChEBI" id="CHEBI:57692"/>
        <dbReference type="ChEBI" id="CHEBI:74257"/>
        <dbReference type="ChEBI" id="CHEBI:456215"/>
        <dbReference type="EC" id="2.7.1.180"/>
    </reaction>
</comment>
<keyword evidence="6" id="KW-0479">Metal-binding</keyword>
<comment type="cofactor">
    <cofactor evidence="1">
        <name>Mg(2+)</name>
        <dbReference type="ChEBI" id="CHEBI:18420"/>
    </cofactor>
</comment>
<evidence type="ECO:0000313" key="12">
    <source>
        <dbReference type="Proteomes" id="UP000285317"/>
    </source>
</evidence>
<dbReference type="AlphaFoldDB" id="A0A3Q9UWU9"/>
<sequence length="304" mass="32302">MPRPEPLHPDAAPAATRRVLESAWRFEAIGTTWQIDTDAPLDALVRERLRARIEAYDRTWSRFRDDSAASRLRTEPGEHVFPAEAVELFALYDELFALTGGGVTPFVGVALEQLGYDPAYSLVPRGPVAPAPSWAAARGGGGATLRTAAGVVLDVGAAGKGQLVDLVLDELASAGVERAVVDASGDLRARGVGAYRVGLEHPFDASRAIGVAEPGERALCASAGNRRAWGDGLHHVLDGRTGRPVDTVIATWVVADSTLVADGLATALFVCPPEVLAERFDFEFVRVLSAGGLHYSPRFPGEVF</sequence>
<dbReference type="PANTHER" id="PTHR30040:SF2">
    <property type="entry name" value="FAD:PROTEIN FMN TRANSFERASE"/>
    <property type="match status" value="1"/>
</dbReference>
<name>A0A3Q9UWU9_9MICO</name>
<accession>A0A3Q9UWU9</accession>
<gene>
    <name evidence="11" type="ORF">C1I64_02690</name>
</gene>
<dbReference type="EC" id="2.7.1.180" evidence="2"/>